<feature type="compositionally biased region" description="Polar residues" evidence="7">
    <location>
        <begin position="375"/>
        <end position="392"/>
    </location>
</feature>
<feature type="region of interest" description="Disordered" evidence="7">
    <location>
        <begin position="1655"/>
        <end position="1740"/>
    </location>
</feature>
<evidence type="ECO:0000313" key="10">
    <source>
        <dbReference type="Proteomes" id="UP000504635"/>
    </source>
</evidence>
<feature type="compositionally biased region" description="Acidic residues" evidence="7">
    <location>
        <begin position="279"/>
        <end position="288"/>
    </location>
</feature>
<feature type="compositionally biased region" description="Low complexity" evidence="7">
    <location>
        <begin position="1882"/>
        <end position="1901"/>
    </location>
</feature>
<dbReference type="SUPFAM" id="SSF57903">
    <property type="entry name" value="FYVE/PHD zinc finger"/>
    <property type="match status" value="1"/>
</dbReference>
<feature type="compositionally biased region" description="Polar residues" evidence="7">
    <location>
        <begin position="1787"/>
        <end position="1801"/>
    </location>
</feature>
<evidence type="ECO:0000259" key="9">
    <source>
        <dbReference type="PROSITE" id="PS50827"/>
    </source>
</evidence>
<feature type="region of interest" description="Disordered" evidence="7">
    <location>
        <begin position="1170"/>
        <end position="1219"/>
    </location>
</feature>
<feature type="compositionally biased region" description="Polar residues" evidence="7">
    <location>
        <begin position="567"/>
        <end position="578"/>
    </location>
</feature>
<feature type="compositionally biased region" description="Pro residues" evidence="7">
    <location>
        <begin position="2043"/>
        <end position="2057"/>
    </location>
</feature>
<dbReference type="SMART" id="SM00249">
    <property type="entry name" value="PHD"/>
    <property type="match status" value="1"/>
</dbReference>
<dbReference type="PROSITE" id="PS50016">
    <property type="entry name" value="ZF_PHD_2"/>
    <property type="match status" value="1"/>
</dbReference>
<evidence type="ECO:0000256" key="1">
    <source>
        <dbReference type="ARBA" id="ARBA00004123"/>
    </source>
</evidence>
<dbReference type="Pfam" id="PF00628">
    <property type="entry name" value="PHD"/>
    <property type="match status" value="1"/>
</dbReference>
<evidence type="ECO:0000256" key="7">
    <source>
        <dbReference type="SAM" id="MobiDB-lite"/>
    </source>
</evidence>
<feature type="domain" description="PHD-type" evidence="8">
    <location>
        <begin position="1076"/>
        <end position="1126"/>
    </location>
</feature>
<feature type="compositionally biased region" description="Basic and acidic residues" evidence="7">
    <location>
        <begin position="221"/>
        <end position="253"/>
    </location>
</feature>
<proteinExistence type="predicted"/>
<evidence type="ECO:0000313" key="12">
    <source>
        <dbReference type="RefSeq" id="XP_030760460.1"/>
    </source>
</evidence>
<feature type="compositionally biased region" description="Basic residues" evidence="7">
    <location>
        <begin position="1338"/>
        <end position="1354"/>
    </location>
</feature>
<feature type="domain" description="DDT" evidence="9">
    <location>
        <begin position="9"/>
        <end position="70"/>
    </location>
</feature>
<keyword evidence="3 6" id="KW-0863">Zinc-finger</keyword>
<feature type="compositionally biased region" description="Basic residues" evidence="7">
    <location>
        <begin position="890"/>
        <end position="901"/>
    </location>
</feature>
<dbReference type="GO" id="GO:0031213">
    <property type="term" value="C:RSF complex"/>
    <property type="evidence" value="ECO:0007669"/>
    <property type="project" value="InterPro"/>
</dbReference>
<feature type="region of interest" description="Disordered" evidence="7">
    <location>
        <begin position="1752"/>
        <end position="2118"/>
    </location>
</feature>
<evidence type="ECO:0000256" key="4">
    <source>
        <dbReference type="ARBA" id="ARBA00022833"/>
    </source>
</evidence>
<name>A0A6J2YC15_SITOR</name>
<feature type="compositionally biased region" description="Basic and acidic residues" evidence="7">
    <location>
        <begin position="407"/>
        <end position="416"/>
    </location>
</feature>
<dbReference type="PROSITE" id="PS50827">
    <property type="entry name" value="DDT"/>
    <property type="match status" value="1"/>
</dbReference>
<dbReference type="InterPro" id="IPR019786">
    <property type="entry name" value="Zinc_finger_PHD-type_CS"/>
</dbReference>
<feature type="compositionally biased region" description="Acidic residues" evidence="7">
    <location>
        <begin position="1463"/>
        <end position="1501"/>
    </location>
</feature>
<feature type="compositionally biased region" description="Basic and acidic residues" evidence="7">
    <location>
        <begin position="1183"/>
        <end position="1192"/>
    </location>
</feature>
<dbReference type="InterPro" id="IPR011011">
    <property type="entry name" value="Znf_FYVE_PHD"/>
</dbReference>
<dbReference type="InterPro" id="IPR028938">
    <property type="entry name" value="Rsf1-like"/>
</dbReference>
<dbReference type="InterPro" id="IPR013083">
    <property type="entry name" value="Znf_RING/FYVE/PHD"/>
</dbReference>
<feature type="compositionally biased region" description="Basic and acidic residues" evidence="7">
    <location>
        <begin position="364"/>
        <end position="374"/>
    </location>
</feature>
<feature type="region of interest" description="Disordered" evidence="7">
    <location>
        <begin position="192"/>
        <end position="253"/>
    </location>
</feature>
<feature type="compositionally biased region" description="Basic and acidic residues" evidence="7">
    <location>
        <begin position="1264"/>
        <end position="1275"/>
    </location>
</feature>
<feature type="compositionally biased region" description="Low complexity" evidence="7">
    <location>
        <begin position="1849"/>
        <end position="1870"/>
    </location>
</feature>
<dbReference type="GO" id="GO:0045892">
    <property type="term" value="P:negative regulation of DNA-templated transcription"/>
    <property type="evidence" value="ECO:0007669"/>
    <property type="project" value="TreeGrafter"/>
</dbReference>
<sequence>MASESEASCEEDPNFAVICAFLEKFGETMGITNVDFFELQSMLENTHEVSKSLVDLHIKLIRKIKKSFQIEKWEKALIKCCHLFSSVEAWEIERFGYKKAKLSSKVRILKELLEMQFDYNAKFKAEVNKLSSQELRSEPIGKDKLGYSYWFHSDNNCQIRVYKEDLDDEKWTLVARDREGLVSLINTLSDGDIKNSSDSAANEDSNSLSDKPLIDTGQVDTDSKKTSEDEDSNLQKKQDEDDKESLKRPREESEEIYHKYKIRNLDVVVSNIAVKSEENNEEESELEETSAKDAKNSKLSNKVEDKEPIVGEAIEEPVMKIQGEGSGAENDSPILSEAIEEDIMYFFGTGSGQECQGGNEPNPEESKEDTKTDEQTALSTEHQNDNNESVGSSKVDKVLDSNLTSKNDVKSEDIVKNDLSSINSVDAKEKVIESNSSGNSLDIKEDSKTKDKSKNDIFKTPLDTKKEVSENEEKDRNLLPKTPSGKLENDIENEKCESKEKDEAKTLSENLDEKLNGKESLAENKLDNNTNNEEKVSDKVDEKTDTKDQSKPVQHENHSEEEKTNKQTDVNTNQITNDSESKDAIKNDVEEQKAPVIEPVCVKKVAYVCGNEESKETNGEVSSKTEENTDKKEPELKSEVTKLVDKDEEKVVKSNCEKSNGVEEKKDLKDVDDKNELKEESKKSEEDKPAIEPELVLVSSKAKASTAKLRNARKKVVRPVRKVVSKRVTRQNQKEEQDSGDENTSLKSGGDSTVISCDLNTEDSRDTAPAVEADPLAVSEQEGESNETTSTPAVKQTLASFSLDFKDSDTPSPAPVKTPSPMRAVRKRGREIPIQKQQEPDNGPEKRMKLKGRRQVDTALRKSVEQRIEQLQASSSESKDSDDEPPAPKPTRRKQKKKSSTPKKPINRNPEKKNSRILACLDKVEDSPSEGGLGLRQSRRIAQMKIKEQVQPQPREERTKKPKEVESTKSKKPVKPVVEVEEVVEAKKKRKKDKPVSRIFNENRPWQSSSDDSDEVIEEDEESPIEEEEEAVRLEDLKSDHEFSPESDLEDADDSQPLKRARTAKKDSDQEETVDDFPCQKCGKFDHPEWILLCDKCDNGWHCSCLRPPLLVIPEGDWFCPPCQHICLLDKLQAKLAEHDRLLSKKIIEDRRKERLAYVGISLNNVLPAKEPSEHRKKKRRHSAEEDSDSSKGESNSDYDSDSDSDDSDEPIYQLRQRRQAKSYKFNEYDEMMKTAIGEELDKPEDTAGNLGRGKDIQTIVKGLEPEPKARENEGRANITNLRKMLRKKQRKLNSLDFDSEEEDISDEDFKGSSSESEEEEDEDESGGSEDSDDYVGKKRRKNLPTRRSTRARTKRYDEDFINDNSDDDAPKRKKKKSIWDESDTEESDASGWGRSRKGKKKKSSGKDKKKSRRIKYGGLTSSEEELGRGRRTRGKRATYVDTLGSDSEEEEVTKKHPRRIDSDDDEDFVANEEEDEVEDEDKGSEENEDNEEEAEEDEDSERERREKRSLLVPKIYIKKPLGVLKAKEPEVKGVANDKAASIPTKPVKPKLEENDNPVVYIEKVNLKAAESKQKINIVIDEDSSSTVEKDITPVTPTKPVKDNVEKPAVELISLSDNKATSIPVVLGKRGRDLKEPLEKHEPIVSNVSALIKNADENDDLSEPPGISLPFFDDMSTSGSSKGKDGSEEEVPKKRRGSVQIKTGEVTITVAKKQPVKATMSDSPKIEIAAPPQPFSQAQPTPSIITRMLQSKPGQATVYPVGSIRPKQFATMRDDDSSDESPKNSRDSSPARTAPMNTSHVPYNMQGGLRGPMSGSYRPQAPHHIGVNHYPRGLPPRGPPNTHIPRNTHAAPPHISHSPSHSRLPLSHGPRTLHGPPNRHVLPPQSGGPPQSQSPHGLPPQTRAPPPQSRVPPPQSRAPPAQTRAPPSQTHAPPSQTHAPPPQTHASPPTHAHPSANSYQHHRAMDPSPSGGGPINLADPEPAGPPPVRYPPVTQPPPGMARPPIHMPPHQAPYPPPPSNSSSSEEQSLTQPPPAEGYYGNYPPAPPPTEDALPPAPYEGIPPEGDSTYPNQYGGEEPPTENPPSDNSNSKPYDDESGGEFAGLASYFSSQREDDLDS</sequence>
<keyword evidence="2" id="KW-0479">Metal-binding</keyword>
<feature type="compositionally biased region" description="Basic and acidic residues" evidence="7">
    <location>
        <begin position="1682"/>
        <end position="1692"/>
    </location>
</feature>
<dbReference type="InterPro" id="IPR018501">
    <property type="entry name" value="DDT_dom"/>
</dbReference>
<feature type="compositionally biased region" description="Basic and acidic residues" evidence="7">
    <location>
        <begin position="442"/>
        <end position="478"/>
    </location>
</feature>
<evidence type="ECO:0000256" key="5">
    <source>
        <dbReference type="ARBA" id="ARBA00023242"/>
    </source>
</evidence>
<dbReference type="PANTHER" id="PTHR14296:SF16">
    <property type="entry name" value="REMODELING AND SPACING FACTOR 1"/>
    <property type="match status" value="1"/>
</dbReference>
<comment type="subcellular location">
    <subcellularLocation>
        <location evidence="1">Nucleus</location>
    </subcellularLocation>
</comment>
<feature type="region of interest" description="Disordered" evidence="7">
    <location>
        <begin position="612"/>
        <end position="1075"/>
    </location>
</feature>
<dbReference type="GeneID" id="115885635"/>
<feature type="compositionally biased region" description="Basic and acidic residues" evidence="7">
    <location>
        <begin position="487"/>
        <end position="566"/>
    </location>
</feature>
<feature type="compositionally biased region" description="Pro residues" evidence="7">
    <location>
        <begin position="1902"/>
        <end position="1917"/>
    </location>
</feature>
<dbReference type="OrthoDB" id="10055895at2759"/>
<feature type="compositionally biased region" description="Polar residues" evidence="7">
    <location>
        <begin position="786"/>
        <end position="800"/>
    </location>
</feature>
<accession>A0A6J2YC15</accession>
<dbReference type="KEGG" id="soy:115885635"/>
<dbReference type="RefSeq" id="XP_030760460.1">
    <property type="nucleotide sequence ID" value="XM_030904600.1"/>
</dbReference>
<evidence type="ECO:0000256" key="6">
    <source>
        <dbReference type="PROSITE-ProRule" id="PRU00146"/>
    </source>
</evidence>
<dbReference type="GO" id="GO:0042393">
    <property type="term" value="F:histone binding"/>
    <property type="evidence" value="ECO:0007669"/>
    <property type="project" value="TreeGrafter"/>
</dbReference>
<evidence type="ECO:0000259" key="8">
    <source>
        <dbReference type="PROSITE" id="PS50016"/>
    </source>
</evidence>
<feature type="compositionally biased region" description="Acidic residues" evidence="7">
    <location>
        <begin position="1316"/>
        <end position="1334"/>
    </location>
</feature>
<feature type="compositionally biased region" description="Basic and acidic residues" evidence="7">
    <location>
        <begin position="854"/>
        <end position="868"/>
    </location>
</feature>
<evidence type="ECO:0000256" key="2">
    <source>
        <dbReference type="ARBA" id="ARBA00022723"/>
    </source>
</evidence>
<dbReference type="InterPro" id="IPR019787">
    <property type="entry name" value="Znf_PHD-finger"/>
</dbReference>
<feature type="compositionally biased region" description="Low complexity" evidence="7">
    <location>
        <begin position="1918"/>
        <end position="1930"/>
    </location>
</feature>
<dbReference type="CDD" id="cd15543">
    <property type="entry name" value="PHD_RSF1"/>
    <property type="match status" value="1"/>
</dbReference>
<dbReference type="InterPro" id="IPR001965">
    <property type="entry name" value="Znf_PHD"/>
</dbReference>
<feature type="compositionally biased region" description="Acidic residues" evidence="7">
    <location>
        <begin position="1011"/>
        <end position="1030"/>
    </location>
</feature>
<keyword evidence="10" id="KW-1185">Reference proteome</keyword>
<dbReference type="RefSeq" id="XP_030760459.1">
    <property type="nucleotide sequence ID" value="XM_030904599.1"/>
</dbReference>
<feature type="compositionally biased region" description="Acidic residues" evidence="7">
    <location>
        <begin position="1045"/>
        <end position="1054"/>
    </location>
</feature>
<reference evidence="11 12" key="1">
    <citation type="submission" date="2025-04" db="UniProtKB">
        <authorList>
            <consortium name="RefSeq"/>
        </authorList>
    </citation>
    <scope>IDENTIFICATION</scope>
    <source>
        <tissue evidence="11 12">Gonads</tissue>
    </source>
</reference>
<feature type="compositionally biased region" description="Acidic residues" evidence="7">
    <location>
        <begin position="1298"/>
        <end position="1307"/>
    </location>
</feature>
<feature type="compositionally biased region" description="Basic residues" evidence="7">
    <location>
        <begin position="1395"/>
        <end position="1416"/>
    </location>
</feature>
<gene>
    <name evidence="11 12" type="primary">LOC115885635</name>
</gene>
<feature type="compositionally biased region" description="Acidic residues" evidence="7">
    <location>
        <begin position="1197"/>
        <end position="1210"/>
    </location>
</feature>
<feature type="compositionally biased region" description="Low complexity" evidence="7">
    <location>
        <begin position="2020"/>
        <end position="2042"/>
    </location>
</feature>
<dbReference type="PROSITE" id="PS01359">
    <property type="entry name" value="ZF_PHD_1"/>
    <property type="match status" value="1"/>
</dbReference>
<feature type="region of interest" description="Disordered" evidence="7">
    <location>
        <begin position="275"/>
        <end position="597"/>
    </location>
</feature>
<evidence type="ECO:0000313" key="11">
    <source>
        <dbReference type="RefSeq" id="XP_030760459.1"/>
    </source>
</evidence>
<evidence type="ECO:0000256" key="3">
    <source>
        <dbReference type="ARBA" id="ARBA00022771"/>
    </source>
</evidence>
<feature type="compositionally biased region" description="Basic and acidic residues" evidence="7">
    <location>
        <begin position="1031"/>
        <end position="1044"/>
    </location>
</feature>
<dbReference type="Proteomes" id="UP000504635">
    <property type="component" value="Unplaced"/>
</dbReference>
<feature type="compositionally biased region" description="Basic and acidic residues" evidence="7">
    <location>
        <begin position="579"/>
        <end position="593"/>
    </location>
</feature>
<dbReference type="Gene3D" id="3.30.40.10">
    <property type="entry name" value="Zinc/RING finger domain, C3HC4 (zinc finger)"/>
    <property type="match status" value="1"/>
</dbReference>
<protein>
    <submittedName>
        <fullName evidence="11 12">Remodeling and spacing factor 1</fullName>
    </submittedName>
</protein>
<keyword evidence="4" id="KW-0862">Zinc</keyword>
<organism evidence="10 12">
    <name type="scientific">Sitophilus oryzae</name>
    <name type="common">Rice weevil</name>
    <name type="synonym">Curculio oryzae</name>
    <dbReference type="NCBI Taxonomy" id="7048"/>
    <lineage>
        <taxon>Eukaryota</taxon>
        <taxon>Metazoa</taxon>
        <taxon>Ecdysozoa</taxon>
        <taxon>Arthropoda</taxon>
        <taxon>Hexapoda</taxon>
        <taxon>Insecta</taxon>
        <taxon>Pterygota</taxon>
        <taxon>Neoptera</taxon>
        <taxon>Endopterygota</taxon>
        <taxon>Coleoptera</taxon>
        <taxon>Polyphaga</taxon>
        <taxon>Cucujiformia</taxon>
        <taxon>Curculionidae</taxon>
        <taxon>Dryophthorinae</taxon>
        <taxon>Sitophilus</taxon>
    </lineage>
</organism>
<feature type="compositionally biased region" description="Pro residues" evidence="7">
    <location>
        <begin position="1982"/>
        <end position="2019"/>
    </location>
</feature>
<feature type="compositionally biased region" description="Basic residues" evidence="7">
    <location>
        <begin position="710"/>
        <end position="729"/>
    </location>
</feature>
<feature type="compositionally biased region" description="Basic and acidic residues" evidence="7">
    <location>
        <begin position="612"/>
        <end position="691"/>
    </location>
</feature>
<feature type="compositionally biased region" description="Basic and acidic residues" evidence="7">
    <location>
        <begin position="289"/>
        <end position="309"/>
    </location>
</feature>
<keyword evidence="5" id="KW-0539">Nucleus</keyword>
<feature type="compositionally biased region" description="Basic and acidic residues" evidence="7">
    <location>
        <begin position="954"/>
        <end position="969"/>
    </location>
</feature>
<dbReference type="GO" id="GO:0008270">
    <property type="term" value="F:zinc ion binding"/>
    <property type="evidence" value="ECO:0007669"/>
    <property type="project" value="UniProtKB-KW"/>
</dbReference>
<feature type="region of interest" description="Disordered" evidence="7">
    <location>
        <begin position="1238"/>
        <end position="1510"/>
    </location>
</feature>
<feature type="compositionally biased region" description="Basic and acidic residues" evidence="7">
    <location>
        <begin position="1772"/>
        <end position="1786"/>
    </location>
</feature>
<feature type="compositionally biased region" description="Low complexity" evidence="7">
    <location>
        <begin position="196"/>
        <end position="210"/>
    </location>
</feature>
<feature type="compositionally biased region" description="Polar residues" evidence="7">
    <location>
        <begin position="742"/>
        <end position="759"/>
    </location>
</feature>
<dbReference type="PANTHER" id="PTHR14296">
    <property type="entry name" value="REMODELING AND SPACING FACTOR 1"/>
    <property type="match status" value="1"/>
</dbReference>